<evidence type="ECO:0000313" key="2">
    <source>
        <dbReference type="Proteomes" id="UP001165561"/>
    </source>
</evidence>
<dbReference type="NCBIfam" id="NF047843">
    <property type="entry name" value="MST_Rv0443"/>
    <property type="match status" value="1"/>
</dbReference>
<gene>
    <name evidence="1" type="ORF">PU560_11985</name>
</gene>
<evidence type="ECO:0000313" key="1">
    <source>
        <dbReference type="EMBL" id="MDD9207178.1"/>
    </source>
</evidence>
<sequence length="169" mass="18502">MDITALLEETYSRVPDEVAAVLDGLDPAALTTRPDPQANTIAWLVWHLARGQDAQIAQVAGTEEVWTAQGWADRFDLPLERTDTGFGHTSDQVAAVQADAQLLQGYLGDVHRATREYLKNLTGDDLDQVVDDSWDPPVTLGVRLVSIVADDLQHAGQAAYVRGLVERTR</sequence>
<dbReference type="EMBL" id="JARACI010001058">
    <property type="protein sequence ID" value="MDD9207178.1"/>
    <property type="molecule type" value="Genomic_DNA"/>
</dbReference>
<dbReference type="Proteomes" id="UP001165561">
    <property type="component" value="Unassembled WGS sequence"/>
</dbReference>
<dbReference type="InterPro" id="IPR007061">
    <property type="entry name" value="MST-like"/>
</dbReference>
<keyword evidence="2" id="KW-1185">Reference proteome</keyword>
<name>A0ABT5TZS2_9MICO</name>
<protein>
    <submittedName>
        <fullName evidence="1">DUF664 domain-containing protein</fullName>
    </submittedName>
</protein>
<dbReference type="Gene3D" id="1.20.120.450">
    <property type="entry name" value="dinb family like domain"/>
    <property type="match status" value="1"/>
</dbReference>
<organism evidence="1 2">
    <name type="scientific">Georgenia halotolerans</name>
    <dbReference type="NCBI Taxonomy" id="3028317"/>
    <lineage>
        <taxon>Bacteria</taxon>
        <taxon>Bacillati</taxon>
        <taxon>Actinomycetota</taxon>
        <taxon>Actinomycetes</taxon>
        <taxon>Micrococcales</taxon>
        <taxon>Bogoriellaceae</taxon>
        <taxon>Georgenia</taxon>
    </lineage>
</organism>
<reference evidence="1" key="1">
    <citation type="submission" date="2023-02" db="EMBL/GenBank/DDBJ databases">
        <title>Georgenia sp.10Sc9-8, isolated from a soil sample collected from the Taklamakan desert.</title>
        <authorList>
            <person name="Liu S."/>
        </authorList>
    </citation>
    <scope>NUCLEOTIDE SEQUENCE</scope>
    <source>
        <strain evidence="1">10Sc9-8</strain>
    </source>
</reference>
<proteinExistence type="predicted"/>
<dbReference type="SUPFAM" id="SSF109854">
    <property type="entry name" value="DinB/YfiT-like putative metalloenzymes"/>
    <property type="match status" value="1"/>
</dbReference>
<accession>A0ABT5TZS2</accession>
<comment type="caution">
    <text evidence="1">The sequence shown here is derived from an EMBL/GenBank/DDBJ whole genome shotgun (WGS) entry which is preliminary data.</text>
</comment>
<dbReference type="InterPro" id="IPR034660">
    <property type="entry name" value="DinB/YfiT-like"/>
</dbReference>
<dbReference type="Pfam" id="PF04978">
    <property type="entry name" value="MST"/>
    <property type="match status" value="1"/>
</dbReference>